<gene>
    <name evidence="1" type="ORF">AAF712_010527</name>
</gene>
<dbReference type="Proteomes" id="UP001437256">
    <property type="component" value="Unassembled WGS sequence"/>
</dbReference>
<accession>A0ABR2ZML8</accession>
<protein>
    <submittedName>
        <fullName evidence="1">Uncharacterized protein</fullName>
    </submittedName>
</protein>
<dbReference type="PANTHER" id="PTHR11803">
    <property type="entry name" value="2-IMINOBUTANOATE/2-IMINOPROPANOATE DEAMINASE RIDA"/>
    <property type="match status" value="1"/>
</dbReference>
<comment type="caution">
    <text evidence="1">The sequence shown here is derived from an EMBL/GenBank/DDBJ whole genome shotgun (WGS) entry which is preliminary data.</text>
</comment>
<dbReference type="InterPro" id="IPR006175">
    <property type="entry name" value="YjgF/YER057c/UK114"/>
</dbReference>
<sequence>MSHLKYFSYPGFGEIARESTWYSQAVRIGDRIEVSGQGGWDPKTGKMTPGISYLEEIDQAFANVDLALRHAGGKGWSQVYRVNLYTTDMGEEGMGAMVRNLKSWMPDHQPVLTGVGVAQLAFPGMRIEIEVCAHLGGEDAV</sequence>
<proteinExistence type="predicted"/>
<organism evidence="1 2">
    <name type="scientific">Marasmius tenuissimus</name>
    <dbReference type="NCBI Taxonomy" id="585030"/>
    <lineage>
        <taxon>Eukaryota</taxon>
        <taxon>Fungi</taxon>
        <taxon>Dikarya</taxon>
        <taxon>Basidiomycota</taxon>
        <taxon>Agaricomycotina</taxon>
        <taxon>Agaricomycetes</taxon>
        <taxon>Agaricomycetidae</taxon>
        <taxon>Agaricales</taxon>
        <taxon>Marasmiineae</taxon>
        <taxon>Marasmiaceae</taxon>
        <taxon>Marasmius</taxon>
    </lineage>
</organism>
<dbReference type="SUPFAM" id="SSF55298">
    <property type="entry name" value="YjgF-like"/>
    <property type="match status" value="1"/>
</dbReference>
<dbReference type="CDD" id="cd06152">
    <property type="entry name" value="YjgF_YER057c_UK114_like_4"/>
    <property type="match status" value="1"/>
</dbReference>
<keyword evidence="2" id="KW-1185">Reference proteome</keyword>
<dbReference type="Pfam" id="PF01042">
    <property type="entry name" value="Ribonuc_L-PSP"/>
    <property type="match status" value="1"/>
</dbReference>
<dbReference type="PANTHER" id="PTHR11803:SF39">
    <property type="entry name" value="2-IMINOBUTANOATE_2-IMINOPROPANOATE DEAMINASE"/>
    <property type="match status" value="1"/>
</dbReference>
<evidence type="ECO:0000313" key="1">
    <source>
        <dbReference type="EMBL" id="KAL0062593.1"/>
    </source>
</evidence>
<dbReference type="EMBL" id="JBBXMP010000101">
    <property type="protein sequence ID" value="KAL0062593.1"/>
    <property type="molecule type" value="Genomic_DNA"/>
</dbReference>
<name>A0ABR2ZML8_9AGAR</name>
<dbReference type="Gene3D" id="3.30.1330.40">
    <property type="entry name" value="RutC-like"/>
    <property type="match status" value="1"/>
</dbReference>
<evidence type="ECO:0000313" key="2">
    <source>
        <dbReference type="Proteomes" id="UP001437256"/>
    </source>
</evidence>
<reference evidence="1 2" key="1">
    <citation type="submission" date="2024-05" db="EMBL/GenBank/DDBJ databases">
        <title>A draft genome resource for the thread blight pathogen Marasmius tenuissimus strain MS-2.</title>
        <authorList>
            <person name="Yulfo-Soto G.E."/>
            <person name="Baruah I.K."/>
            <person name="Amoako-Attah I."/>
            <person name="Bukari Y."/>
            <person name="Meinhardt L.W."/>
            <person name="Bailey B.A."/>
            <person name="Cohen S.P."/>
        </authorList>
    </citation>
    <scope>NUCLEOTIDE SEQUENCE [LARGE SCALE GENOMIC DNA]</scope>
    <source>
        <strain evidence="1 2">MS-2</strain>
    </source>
</reference>
<dbReference type="InterPro" id="IPR035959">
    <property type="entry name" value="RutC-like_sf"/>
</dbReference>